<organism evidence="8 9">
    <name type="scientific">Cadophora malorum</name>
    <dbReference type="NCBI Taxonomy" id="108018"/>
    <lineage>
        <taxon>Eukaryota</taxon>
        <taxon>Fungi</taxon>
        <taxon>Dikarya</taxon>
        <taxon>Ascomycota</taxon>
        <taxon>Pezizomycotina</taxon>
        <taxon>Leotiomycetes</taxon>
        <taxon>Helotiales</taxon>
        <taxon>Ploettnerulaceae</taxon>
        <taxon>Cadophora</taxon>
    </lineage>
</organism>
<feature type="transmembrane region" description="Helical" evidence="7">
    <location>
        <begin position="374"/>
        <end position="391"/>
    </location>
</feature>
<keyword evidence="9" id="KW-1185">Reference proteome</keyword>
<dbReference type="GO" id="GO:0015205">
    <property type="term" value="F:nucleobase transmembrane transporter activity"/>
    <property type="evidence" value="ECO:0007669"/>
    <property type="project" value="TreeGrafter"/>
</dbReference>
<dbReference type="PANTHER" id="PTHR30618:SF4">
    <property type="entry name" value="ALLANTOIN PERMEASE"/>
    <property type="match status" value="1"/>
</dbReference>
<evidence type="ECO:0000313" key="8">
    <source>
        <dbReference type="EMBL" id="KAG4414968.1"/>
    </source>
</evidence>
<feature type="transmembrane region" description="Helical" evidence="7">
    <location>
        <begin position="43"/>
        <end position="62"/>
    </location>
</feature>
<evidence type="ECO:0000256" key="7">
    <source>
        <dbReference type="SAM" id="Phobius"/>
    </source>
</evidence>
<evidence type="ECO:0000256" key="3">
    <source>
        <dbReference type="ARBA" id="ARBA00022692"/>
    </source>
</evidence>
<feature type="transmembrane region" description="Helical" evidence="7">
    <location>
        <begin position="175"/>
        <end position="192"/>
    </location>
</feature>
<proteinExistence type="inferred from homology"/>
<evidence type="ECO:0000256" key="6">
    <source>
        <dbReference type="SAM" id="MobiDB-lite"/>
    </source>
</evidence>
<feature type="transmembrane region" description="Helical" evidence="7">
    <location>
        <begin position="105"/>
        <end position="125"/>
    </location>
</feature>
<evidence type="ECO:0008006" key="10">
    <source>
        <dbReference type="Google" id="ProtNLM"/>
    </source>
</evidence>
<dbReference type="AlphaFoldDB" id="A0A8H7T9V5"/>
<dbReference type="OrthoDB" id="2018619at2759"/>
<feature type="transmembrane region" description="Helical" evidence="7">
    <location>
        <begin position="397"/>
        <end position="421"/>
    </location>
</feature>
<accession>A0A8H7T9V5</accession>
<dbReference type="InterPro" id="IPR012681">
    <property type="entry name" value="NCS1"/>
</dbReference>
<dbReference type="Proteomes" id="UP000664132">
    <property type="component" value="Unassembled WGS sequence"/>
</dbReference>
<keyword evidence="3 7" id="KW-0812">Transmembrane</keyword>
<dbReference type="InterPro" id="IPR001248">
    <property type="entry name" value="Pur-cyt_permease"/>
</dbReference>
<feature type="transmembrane region" description="Helical" evidence="7">
    <location>
        <begin position="283"/>
        <end position="308"/>
    </location>
</feature>
<dbReference type="Gene3D" id="1.10.4160.10">
    <property type="entry name" value="Hydantoin permease"/>
    <property type="match status" value="1"/>
</dbReference>
<dbReference type="EMBL" id="JAFJYH010000241">
    <property type="protein sequence ID" value="KAG4414968.1"/>
    <property type="molecule type" value="Genomic_DNA"/>
</dbReference>
<name>A0A8H7T9V5_9HELO</name>
<comment type="similarity">
    <text evidence="2">Belongs to the purine-cytosine permease (2.A.39) family.</text>
</comment>
<keyword evidence="5 7" id="KW-0472">Membrane</keyword>
<reference evidence="8" key="1">
    <citation type="submission" date="2021-02" db="EMBL/GenBank/DDBJ databases">
        <title>Genome sequence Cadophora malorum strain M34.</title>
        <authorList>
            <person name="Stefanovic E."/>
            <person name="Vu D."/>
            <person name="Scully C."/>
            <person name="Dijksterhuis J."/>
            <person name="Roader J."/>
            <person name="Houbraken J."/>
        </authorList>
    </citation>
    <scope>NUCLEOTIDE SEQUENCE</scope>
    <source>
        <strain evidence="8">M34</strain>
    </source>
</reference>
<gene>
    <name evidence="8" type="ORF">IFR04_011896</name>
</gene>
<dbReference type="InterPro" id="IPR045225">
    <property type="entry name" value="Uracil/uridine/allantoin_perm"/>
</dbReference>
<feature type="transmembrane region" description="Helical" evidence="7">
    <location>
        <begin position="240"/>
        <end position="262"/>
    </location>
</feature>
<protein>
    <recommendedName>
        <fullName evidence="10">Uracil permease</fullName>
    </recommendedName>
</protein>
<dbReference type="CDD" id="cd11482">
    <property type="entry name" value="SLC-NCS1sbd_NRT1-like"/>
    <property type="match status" value="1"/>
</dbReference>
<feature type="transmembrane region" description="Helical" evidence="7">
    <location>
        <begin position="442"/>
        <end position="463"/>
    </location>
</feature>
<feature type="region of interest" description="Disordered" evidence="6">
    <location>
        <begin position="541"/>
        <end position="561"/>
    </location>
</feature>
<feature type="transmembrane region" description="Helical" evidence="7">
    <location>
        <begin position="328"/>
        <end position="348"/>
    </location>
</feature>
<dbReference type="GO" id="GO:0005886">
    <property type="term" value="C:plasma membrane"/>
    <property type="evidence" value="ECO:0007669"/>
    <property type="project" value="TreeGrafter"/>
</dbReference>
<dbReference type="PANTHER" id="PTHR30618">
    <property type="entry name" value="NCS1 FAMILY PURINE/PYRIMIDINE TRANSPORTER"/>
    <property type="match status" value="1"/>
</dbReference>
<sequence>MSTIRKRAVEFVTLSTTSGTSIEGLSVWINDDIRPLPPHRRTWNTMAFISFWAINQIALSNWQLGSSLVAVGLSVWQTMIAVILGKLIVAAVALCNGAIGAKWHIGFPVMSRGIWGVYGAYLIIIQRIILSLTWFAVQSWTGGLCVSAVLSAMFPSFMNMKNTLPASANTTTTSFVGWVVYNIITVPILYVAPEKTAKLLYVMNGISLVTLVSMMIYLLAAAHGAGPLLSAPATAQSSSSLGWAIVQGVTTVIGGIAVGLTANQADYSRFARKPGDQIFGQWFSILTLGTILPLFGCLTSSATLQLYGEAIWNPPDILLRWLEDNYSSGTRAAVFFAGVGLVVCQLAINTIDNAFSAGMDLAGLLPKYINIRRGAYIALVLSIAMCPWQLLASAGTFISVMSAYSVFLGPMCGIQITDYFFIRRRRVKLSDMYSPSPSGIYYFWNGINPRAFVAWVVGWAPQLPGFIANVNPDVVVPSACMEMFYLAFPLGLVISSTVYYCLCRLAPPKGIGKVDDVDYYGTFDAEESAKLGISSMSQLDGVDTSGKDSNVNVTEGEEKGF</sequence>
<evidence type="ECO:0000313" key="9">
    <source>
        <dbReference type="Proteomes" id="UP000664132"/>
    </source>
</evidence>
<evidence type="ECO:0000256" key="5">
    <source>
        <dbReference type="ARBA" id="ARBA00023136"/>
    </source>
</evidence>
<feature type="transmembrane region" description="Helical" evidence="7">
    <location>
        <begin position="74"/>
        <end position="99"/>
    </location>
</feature>
<keyword evidence="4 7" id="KW-1133">Transmembrane helix</keyword>
<dbReference type="NCBIfam" id="TIGR00800">
    <property type="entry name" value="ncs1"/>
    <property type="match status" value="1"/>
</dbReference>
<comment type="caution">
    <text evidence="8">The sequence shown here is derived from an EMBL/GenBank/DDBJ whole genome shotgun (WGS) entry which is preliminary data.</text>
</comment>
<feature type="transmembrane region" description="Helical" evidence="7">
    <location>
        <begin position="199"/>
        <end position="220"/>
    </location>
</feature>
<evidence type="ECO:0000256" key="4">
    <source>
        <dbReference type="ARBA" id="ARBA00022989"/>
    </source>
</evidence>
<comment type="subcellular location">
    <subcellularLocation>
        <location evidence="1">Membrane</location>
        <topology evidence="1">Multi-pass membrane protein</topology>
    </subcellularLocation>
</comment>
<evidence type="ECO:0000256" key="2">
    <source>
        <dbReference type="ARBA" id="ARBA00008974"/>
    </source>
</evidence>
<evidence type="ECO:0000256" key="1">
    <source>
        <dbReference type="ARBA" id="ARBA00004141"/>
    </source>
</evidence>
<feature type="transmembrane region" description="Helical" evidence="7">
    <location>
        <begin position="483"/>
        <end position="503"/>
    </location>
</feature>
<dbReference type="Pfam" id="PF02133">
    <property type="entry name" value="Transp_cyt_pur"/>
    <property type="match status" value="1"/>
</dbReference>